<evidence type="ECO:0000313" key="8">
    <source>
        <dbReference type="Proteomes" id="UP000677054"/>
    </source>
</evidence>
<dbReference type="Pfam" id="PF13551">
    <property type="entry name" value="HTH_29"/>
    <property type="match status" value="1"/>
</dbReference>
<keyword evidence="5" id="KW-0732">Signal</keyword>
<feature type="domain" description="Kringle" evidence="6">
    <location>
        <begin position="679"/>
        <end position="759"/>
    </location>
</feature>
<dbReference type="Proteomes" id="UP000677054">
    <property type="component" value="Unassembled WGS sequence"/>
</dbReference>
<dbReference type="EMBL" id="CAJPEV010000483">
    <property type="protein sequence ID" value="CAG0885724.1"/>
    <property type="molecule type" value="Genomic_DNA"/>
</dbReference>
<dbReference type="InterPro" id="IPR036388">
    <property type="entry name" value="WH-like_DNA-bd_sf"/>
</dbReference>
<sequence length="856" mass="97586">MNVAMMEWTYLSVLFIHLIPGVIPMDRTLVYRKEFPEKRYKTVAMEYHGQTLGRCALKCVYADPQAECEVFNFRQSDQSCQLIVPGNYEMVPAEGYLAYTRLSCASAHPMMKNVNVTYEGWDGDYPAPSGASVVYTCPHAAKFTDGSIRHHATCSALLQTSWKTSFNGKHVRCQKGIAYPECRLTKMGKEYIGTVNTTKTGKPCLRWNSPESTSFKTKRNGFDVNIIYEEHFLNQDPSSHGNFCRNPTSIAEPWCFVDDGSNWELCEIPFCLDLRPPDCKMTQKGAEYIGTKSKTISGSPCLPWIGLQSPISVEMFALRKLVFPDSLTKDHNFCRNPTGKPGGPWCKILGPTGSTDGWEYCDVRSCAVEETEEACEAEGRCQSAPSKNMRTSTGDGVEASRMYPECRMTPMGKEYRGTHSQTETGEKCLPWMDFFIEGSLPDVLVSHLPYHERLAVPNDMTEAIYDFIKNQDLNYCRNPSRAERPWCFIRNGSSWEYCDIPLCHSPKEPLECRLTDEGLEYAELKNADADGRMCQPWFSRSNNKRFSLLNLLALPDQSVDSSHNYCRNPNVDRGGPWCFTEEGTGEGWRQCGILFCFEEYERSALDDMASKPSREAVIHMFQQGHSPVKIIKELLLPRSTVDKAIARYKELGTTQDRPRSGRPRKRADGYPECLQTAMGKEYAGTTRTTESGKPCLRWDSRPYGTPEDFDPNIRYEDHFRFGNATLHQDFCRNPALKKQPWCFVADPAIKWEFCEIPPCPNRPNKMECKWTWKGEEYAGTENRAASGRSCLPWRKSELLGLHWPRFPEDVRSKDHNFCRNPTGDKNGTFCLVETGTLNLNEFETCDIPFCPFHYLY</sequence>
<dbReference type="Gene3D" id="1.10.10.10">
    <property type="entry name" value="Winged helix-like DNA-binding domain superfamily/Winged helix DNA-binding domain"/>
    <property type="match status" value="1"/>
</dbReference>
<reference evidence="7" key="1">
    <citation type="submission" date="2020-11" db="EMBL/GenBank/DDBJ databases">
        <authorList>
            <person name="Tran Van P."/>
        </authorList>
    </citation>
    <scope>NUCLEOTIDE SEQUENCE</scope>
</reference>
<comment type="subcellular location">
    <subcellularLocation>
        <location evidence="1">Nucleus</location>
    </subcellularLocation>
</comment>
<name>A0A7R8X9M2_9CRUS</name>
<dbReference type="SMART" id="SM00130">
    <property type="entry name" value="KR"/>
    <property type="match status" value="6"/>
</dbReference>
<keyword evidence="3 4" id="KW-1015">Disulfide bond</keyword>
<dbReference type="OrthoDB" id="41905at2759"/>
<dbReference type="InterPro" id="IPR038178">
    <property type="entry name" value="Kringle_sf"/>
</dbReference>
<dbReference type="PRINTS" id="PR00018">
    <property type="entry name" value="KRINGLE"/>
</dbReference>
<dbReference type="InterPro" id="IPR000001">
    <property type="entry name" value="Kringle"/>
</dbReference>
<evidence type="ECO:0000256" key="5">
    <source>
        <dbReference type="SAM" id="SignalP"/>
    </source>
</evidence>
<feature type="domain" description="Kringle" evidence="6">
    <location>
        <begin position="773"/>
        <end position="850"/>
    </location>
</feature>
<dbReference type="Gene3D" id="2.40.20.10">
    <property type="entry name" value="Plasminogen Kringle 4"/>
    <property type="match status" value="6"/>
</dbReference>
<feature type="domain" description="Kringle" evidence="6">
    <location>
        <begin position="517"/>
        <end position="596"/>
    </location>
</feature>
<feature type="domain" description="Kringle" evidence="6">
    <location>
        <begin position="284"/>
        <end position="366"/>
    </location>
</feature>
<dbReference type="SUPFAM" id="SSF57440">
    <property type="entry name" value="Kringle-like"/>
    <property type="match status" value="6"/>
</dbReference>
<evidence type="ECO:0000256" key="4">
    <source>
        <dbReference type="PROSITE-ProRule" id="PRU00121"/>
    </source>
</evidence>
<evidence type="ECO:0000259" key="6">
    <source>
        <dbReference type="PROSITE" id="PS50070"/>
    </source>
</evidence>
<feature type="signal peptide" evidence="5">
    <location>
        <begin position="1"/>
        <end position="24"/>
    </location>
</feature>
<evidence type="ECO:0000256" key="1">
    <source>
        <dbReference type="ARBA" id="ARBA00004123"/>
    </source>
</evidence>
<dbReference type="InterPro" id="IPR009057">
    <property type="entry name" value="Homeodomain-like_sf"/>
</dbReference>
<dbReference type="CDD" id="cd00108">
    <property type="entry name" value="KR"/>
    <property type="match status" value="1"/>
</dbReference>
<gene>
    <name evidence="7" type="ORF">DSTB1V02_LOCUS3617</name>
</gene>
<dbReference type="InterPro" id="IPR050759">
    <property type="entry name" value="Serine_protease_kringle"/>
</dbReference>
<dbReference type="InterPro" id="IPR013806">
    <property type="entry name" value="Kringle-like"/>
</dbReference>
<dbReference type="EMBL" id="LR900000">
    <property type="protein sequence ID" value="CAD7243703.1"/>
    <property type="molecule type" value="Genomic_DNA"/>
</dbReference>
<organism evidence="7">
    <name type="scientific">Darwinula stevensoni</name>
    <dbReference type="NCBI Taxonomy" id="69355"/>
    <lineage>
        <taxon>Eukaryota</taxon>
        <taxon>Metazoa</taxon>
        <taxon>Ecdysozoa</taxon>
        <taxon>Arthropoda</taxon>
        <taxon>Crustacea</taxon>
        <taxon>Oligostraca</taxon>
        <taxon>Ostracoda</taxon>
        <taxon>Podocopa</taxon>
        <taxon>Podocopida</taxon>
        <taxon>Darwinulocopina</taxon>
        <taxon>Darwinuloidea</taxon>
        <taxon>Darwinulidae</taxon>
        <taxon>Darwinula</taxon>
    </lineage>
</organism>
<dbReference type="PROSITE" id="PS50070">
    <property type="entry name" value="KRINGLE_2"/>
    <property type="match status" value="6"/>
</dbReference>
<evidence type="ECO:0000313" key="7">
    <source>
        <dbReference type="EMBL" id="CAD7243703.1"/>
    </source>
</evidence>
<keyword evidence="8" id="KW-1185">Reference proteome</keyword>
<accession>A0A7R8X9M2</accession>
<feature type="domain" description="Kringle" evidence="6">
    <location>
        <begin position="188"/>
        <end position="271"/>
    </location>
</feature>
<proteinExistence type="predicted"/>
<dbReference type="PROSITE" id="PS00021">
    <property type="entry name" value="KRINGLE_1"/>
    <property type="match status" value="5"/>
</dbReference>
<dbReference type="SUPFAM" id="SSF46689">
    <property type="entry name" value="Homeodomain-like"/>
    <property type="match status" value="1"/>
</dbReference>
<dbReference type="PANTHER" id="PTHR24261">
    <property type="entry name" value="PLASMINOGEN-RELATED"/>
    <property type="match status" value="1"/>
</dbReference>
<protein>
    <recommendedName>
        <fullName evidence="6">Kringle domain-containing protein</fullName>
    </recommendedName>
</protein>
<keyword evidence="2 4" id="KW-0420">Kringle</keyword>
<dbReference type="GO" id="GO:0005634">
    <property type="term" value="C:nucleus"/>
    <property type="evidence" value="ECO:0007669"/>
    <property type="project" value="UniProtKB-SubCell"/>
</dbReference>
<dbReference type="Pfam" id="PF00051">
    <property type="entry name" value="Kringle"/>
    <property type="match status" value="6"/>
</dbReference>
<dbReference type="AlphaFoldDB" id="A0A7R8X9M2"/>
<evidence type="ECO:0000256" key="2">
    <source>
        <dbReference type="ARBA" id="ARBA00022572"/>
    </source>
</evidence>
<feature type="chain" id="PRO_5036402462" description="Kringle domain-containing protein" evidence="5">
    <location>
        <begin position="25"/>
        <end position="856"/>
    </location>
</feature>
<feature type="disulfide bond" evidence="4">
    <location>
        <begin position="731"/>
        <end position="754"/>
    </location>
</feature>
<comment type="caution">
    <text evidence="4">Lacks conserved residue(s) required for the propagation of feature annotation.</text>
</comment>
<dbReference type="InterPro" id="IPR018056">
    <property type="entry name" value="Kringle_CS"/>
</dbReference>
<dbReference type="PANTHER" id="PTHR24261:SF7">
    <property type="entry name" value="KRINGLE DOMAIN-CONTAINING PROTEIN"/>
    <property type="match status" value="1"/>
</dbReference>
<feature type="domain" description="Kringle" evidence="6">
    <location>
        <begin position="412"/>
        <end position="503"/>
    </location>
</feature>
<evidence type="ECO:0000256" key="3">
    <source>
        <dbReference type="ARBA" id="ARBA00023157"/>
    </source>
</evidence>